<evidence type="ECO:0000313" key="3">
    <source>
        <dbReference type="Proteomes" id="UP000095765"/>
    </source>
</evidence>
<organism evidence="2 3">
    <name type="scientific">Anaerotruncus colihominis</name>
    <dbReference type="NCBI Taxonomy" id="169435"/>
    <lineage>
        <taxon>Bacteria</taxon>
        <taxon>Bacillati</taxon>
        <taxon>Bacillota</taxon>
        <taxon>Clostridia</taxon>
        <taxon>Eubacteriales</taxon>
        <taxon>Oscillospiraceae</taxon>
        <taxon>Anaerotruncus</taxon>
    </lineage>
</organism>
<evidence type="ECO:0000259" key="1">
    <source>
        <dbReference type="PROSITE" id="PS50943"/>
    </source>
</evidence>
<accession>A0A174M3C7</accession>
<feature type="domain" description="HTH cro/C1-type" evidence="1">
    <location>
        <begin position="20"/>
        <end position="72"/>
    </location>
</feature>
<gene>
    <name evidence="2" type="ORF">ERS852551_00344</name>
</gene>
<sequence length="121" mass="13698">MADKHPANQPEETTVLYQNIKAICDEQRKSISQLERDSGIPAKTIANWKANRSWMIALIRVADTLEISLDKLFDRQSISEGDNHISEIMYSLKDLRLNEKSTAAIIKIAKIIALSMTEPED</sequence>
<reference evidence="2 3" key="1">
    <citation type="submission" date="2015-09" db="EMBL/GenBank/DDBJ databases">
        <authorList>
            <consortium name="Pathogen Informatics"/>
        </authorList>
    </citation>
    <scope>NUCLEOTIDE SEQUENCE [LARGE SCALE GENOMIC DNA]</scope>
    <source>
        <strain evidence="2 3">2789STDY5834939</strain>
    </source>
</reference>
<dbReference type="InterPro" id="IPR001387">
    <property type="entry name" value="Cro/C1-type_HTH"/>
</dbReference>
<name>A0A174M3C7_9FIRM</name>
<evidence type="ECO:0000313" key="2">
    <source>
        <dbReference type="EMBL" id="CUP29616.1"/>
    </source>
</evidence>
<dbReference type="EMBL" id="CZBE01000002">
    <property type="protein sequence ID" value="CUP29616.1"/>
    <property type="molecule type" value="Genomic_DNA"/>
</dbReference>
<dbReference type="Proteomes" id="UP000095765">
    <property type="component" value="Unassembled WGS sequence"/>
</dbReference>
<proteinExistence type="predicted"/>
<dbReference type="PROSITE" id="PS50943">
    <property type="entry name" value="HTH_CROC1"/>
    <property type="match status" value="1"/>
</dbReference>
<dbReference type="RefSeq" id="WP_006876276.1">
    <property type="nucleotide sequence ID" value="NZ_CABIWA010000001.1"/>
</dbReference>
<dbReference type="CDD" id="cd00093">
    <property type="entry name" value="HTH_XRE"/>
    <property type="match status" value="1"/>
</dbReference>
<dbReference type="AlphaFoldDB" id="A0A174M3C7"/>
<dbReference type="Gene3D" id="1.10.260.40">
    <property type="entry name" value="lambda repressor-like DNA-binding domains"/>
    <property type="match status" value="1"/>
</dbReference>
<dbReference type="InterPro" id="IPR010982">
    <property type="entry name" value="Lambda_DNA-bd_dom_sf"/>
</dbReference>
<dbReference type="GO" id="GO:0003677">
    <property type="term" value="F:DNA binding"/>
    <property type="evidence" value="ECO:0007669"/>
    <property type="project" value="InterPro"/>
</dbReference>
<dbReference type="GeneID" id="72464804"/>
<protein>
    <recommendedName>
        <fullName evidence="1">HTH cro/C1-type domain-containing protein</fullName>
    </recommendedName>
</protein>